<proteinExistence type="predicted"/>
<dbReference type="Proteomes" id="UP001172159">
    <property type="component" value="Unassembled WGS sequence"/>
</dbReference>
<reference evidence="2" key="1">
    <citation type="submission" date="2023-06" db="EMBL/GenBank/DDBJ databases">
        <title>Genome-scale phylogeny and comparative genomics of the fungal order Sordariales.</title>
        <authorList>
            <consortium name="Lawrence Berkeley National Laboratory"/>
            <person name="Hensen N."/>
            <person name="Bonometti L."/>
            <person name="Westerberg I."/>
            <person name="Brannstrom I.O."/>
            <person name="Guillou S."/>
            <person name="Cros-Aarteil S."/>
            <person name="Calhoun S."/>
            <person name="Haridas S."/>
            <person name="Kuo A."/>
            <person name="Mondo S."/>
            <person name="Pangilinan J."/>
            <person name="Riley R."/>
            <person name="Labutti K."/>
            <person name="Andreopoulos B."/>
            <person name="Lipzen A."/>
            <person name="Chen C."/>
            <person name="Yanf M."/>
            <person name="Daum C."/>
            <person name="Ng V."/>
            <person name="Clum A."/>
            <person name="Steindorff A."/>
            <person name="Ohm R."/>
            <person name="Martin F."/>
            <person name="Silar P."/>
            <person name="Natvig D."/>
            <person name="Lalanne C."/>
            <person name="Gautier V."/>
            <person name="Ament-Velasquez S.L."/>
            <person name="Kruys A."/>
            <person name="Hutchinson M.I."/>
            <person name="Powell A.J."/>
            <person name="Barry K."/>
            <person name="Miller A.N."/>
            <person name="Grigoriev I.V."/>
            <person name="Debuchy R."/>
            <person name="Gladieux P."/>
            <person name="Thoren M.H."/>
            <person name="Johannesson H."/>
        </authorList>
    </citation>
    <scope>NUCLEOTIDE SEQUENCE</scope>
    <source>
        <strain evidence="2">CBS 540.89</strain>
    </source>
</reference>
<sequence length="173" mass="18736">MPRFLGMPFFGRCLGSTTSIDSYNNISIAITIAIVIDILPAIAIAIIIGINIAAAEDNGRPLMAVMFVINDSNHQCDHFDGLSNLLRAVCVAHNRERAPLRPEDLSGTPLPKAPLPLPRACLSADQDSNVRFLVRLNLVVMPGDPTQLDATVKLLQPIVPLRSQRPAKAIRAI</sequence>
<dbReference type="EMBL" id="JAUKTV010000003">
    <property type="protein sequence ID" value="KAK0742079.1"/>
    <property type="molecule type" value="Genomic_DNA"/>
</dbReference>
<feature type="transmembrane region" description="Helical" evidence="1">
    <location>
        <begin position="26"/>
        <end position="53"/>
    </location>
</feature>
<evidence type="ECO:0000313" key="3">
    <source>
        <dbReference type="Proteomes" id="UP001172159"/>
    </source>
</evidence>
<keyword evidence="1" id="KW-1133">Transmembrane helix</keyword>
<keyword evidence="1" id="KW-0472">Membrane</keyword>
<keyword evidence="1" id="KW-0812">Transmembrane</keyword>
<evidence type="ECO:0000313" key="2">
    <source>
        <dbReference type="EMBL" id="KAK0742079.1"/>
    </source>
</evidence>
<evidence type="ECO:0000256" key="1">
    <source>
        <dbReference type="SAM" id="Phobius"/>
    </source>
</evidence>
<organism evidence="2 3">
    <name type="scientific">Apiosordaria backusii</name>
    <dbReference type="NCBI Taxonomy" id="314023"/>
    <lineage>
        <taxon>Eukaryota</taxon>
        <taxon>Fungi</taxon>
        <taxon>Dikarya</taxon>
        <taxon>Ascomycota</taxon>
        <taxon>Pezizomycotina</taxon>
        <taxon>Sordariomycetes</taxon>
        <taxon>Sordariomycetidae</taxon>
        <taxon>Sordariales</taxon>
        <taxon>Lasiosphaeriaceae</taxon>
        <taxon>Apiosordaria</taxon>
    </lineage>
</organism>
<keyword evidence="3" id="KW-1185">Reference proteome</keyword>
<name>A0AA40K134_9PEZI</name>
<gene>
    <name evidence="2" type="ORF">B0T21DRAFT_408928</name>
</gene>
<accession>A0AA40K134</accession>
<protein>
    <submittedName>
        <fullName evidence="2">Uncharacterized protein</fullName>
    </submittedName>
</protein>
<dbReference type="AlphaFoldDB" id="A0AA40K134"/>
<comment type="caution">
    <text evidence="2">The sequence shown here is derived from an EMBL/GenBank/DDBJ whole genome shotgun (WGS) entry which is preliminary data.</text>
</comment>